<dbReference type="GO" id="GO:0016987">
    <property type="term" value="F:sigma factor activity"/>
    <property type="evidence" value="ECO:0007669"/>
    <property type="project" value="UniProtKB-KW"/>
</dbReference>
<dbReference type="InterPro" id="IPR013324">
    <property type="entry name" value="RNA_pol_sigma_r3/r4-like"/>
</dbReference>
<evidence type="ECO:0000313" key="7">
    <source>
        <dbReference type="Proteomes" id="UP000184420"/>
    </source>
</evidence>
<dbReference type="InterPro" id="IPR014284">
    <property type="entry name" value="RNA_pol_sigma-70_dom"/>
</dbReference>
<proteinExistence type="inferred from homology"/>
<keyword evidence="7" id="KW-1185">Reference proteome</keyword>
<dbReference type="Gene3D" id="1.10.1740.10">
    <property type="match status" value="1"/>
</dbReference>
<evidence type="ECO:0000256" key="2">
    <source>
        <dbReference type="ARBA" id="ARBA00023015"/>
    </source>
</evidence>
<dbReference type="SUPFAM" id="SSF88659">
    <property type="entry name" value="Sigma3 and sigma4 domains of RNA polymerase sigma factors"/>
    <property type="match status" value="1"/>
</dbReference>
<dbReference type="CDD" id="cd06171">
    <property type="entry name" value="Sigma70_r4"/>
    <property type="match status" value="1"/>
</dbReference>
<dbReference type="InterPro" id="IPR013325">
    <property type="entry name" value="RNA_pol_sigma_r2"/>
</dbReference>
<dbReference type="EMBL" id="FRBL01000004">
    <property type="protein sequence ID" value="SHL61617.1"/>
    <property type="molecule type" value="Genomic_DNA"/>
</dbReference>
<protein>
    <submittedName>
        <fullName evidence="6">RNA polymerase sigma-70 factor, ECF subfamily</fullName>
    </submittedName>
</protein>
<accession>A0A1M7C368</accession>
<dbReference type="InterPro" id="IPR039425">
    <property type="entry name" value="RNA_pol_sigma-70-like"/>
</dbReference>
<name>A0A1M7C368_9BACT</name>
<comment type="similarity">
    <text evidence="1">Belongs to the sigma-70 factor family. ECF subfamily.</text>
</comment>
<dbReference type="Proteomes" id="UP000184420">
    <property type="component" value="Unassembled WGS sequence"/>
</dbReference>
<dbReference type="SUPFAM" id="SSF88946">
    <property type="entry name" value="Sigma2 domain of RNA polymerase sigma factors"/>
    <property type="match status" value="1"/>
</dbReference>
<dbReference type="Pfam" id="PF08281">
    <property type="entry name" value="Sigma70_r4_2"/>
    <property type="match status" value="1"/>
</dbReference>
<dbReference type="RefSeq" id="WP_073080768.1">
    <property type="nucleotide sequence ID" value="NZ_FRBL01000004.1"/>
</dbReference>
<reference evidence="6 7" key="1">
    <citation type="submission" date="2016-11" db="EMBL/GenBank/DDBJ databases">
        <authorList>
            <person name="Jaros S."/>
            <person name="Januszkiewicz K."/>
            <person name="Wedrychowicz H."/>
        </authorList>
    </citation>
    <scope>NUCLEOTIDE SEQUENCE [LARGE SCALE GENOMIC DNA]</scope>
    <source>
        <strain evidence="6 7">DSM 27406</strain>
    </source>
</reference>
<dbReference type="AlphaFoldDB" id="A0A1M7C368"/>
<feature type="domain" description="RNA polymerase sigma factor 70 region 4 type 2" evidence="5">
    <location>
        <begin position="130"/>
        <end position="178"/>
    </location>
</feature>
<keyword evidence="2" id="KW-0805">Transcription regulation</keyword>
<sequence>MDFEHQEDIKIDVTVQTLSEKEGSFEAFFKEHFVSLCVYCQIRYGFDLDQCREIVHTSFIKLWEVRASLKPDVKLKSYMQKIVSNKALDLIKHHRVHQKHEKIYSYIEKDVYTDGFEDLEYKELLTDVNATITEMPDQMRTIFEMSRYEHLKYHEIATKLGISPKTVETQMSRALAKLRLKLARFMYPATLLFIYVSLHF</sequence>
<evidence type="ECO:0000256" key="4">
    <source>
        <dbReference type="ARBA" id="ARBA00023163"/>
    </source>
</evidence>
<dbReference type="STRING" id="1419482.SAMN05444266_104174"/>
<keyword evidence="3" id="KW-0731">Sigma factor</keyword>
<organism evidence="6 7">
    <name type="scientific">Chitinophaga jiangningensis</name>
    <dbReference type="NCBI Taxonomy" id="1419482"/>
    <lineage>
        <taxon>Bacteria</taxon>
        <taxon>Pseudomonadati</taxon>
        <taxon>Bacteroidota</taxon>
        <taxon>Chitinophagia</taxon>
        <taxon>Chitinophagales</taxon>
        <taxon>Chitinophagaceae</taxon>
        <taxon>Chitinophaga</taxon>
    </lineage>
</organism>
<gene>
    <name evidence="6" type="ORF">SAMN05444266_104174</name>
</gene>
<evidence type="ECO:0000256" key="3">
    <source>
        <dbReference type="ARBA" id="ARBA00023082"/>
    </source>
</evidence>
<evidence type="ECO:0000256" key="1">
    <source>
        <dbReference type="ARBA" id="ARBA00010641"/>
    </source>
</evidence>
<dbReference type="OrthoDB" id="1100095at2"/>
<dbReference type="NCBIfam" id="TIGR02937">
    <property type="entry name" value="sigma70-ECF"/>
    <property type="match status" value="1"/>
</dbReference>
<dbReference type="GO" id="GO:0006352">
    <property type="term" value="P:DNA-templated transcription initiation"/>
    <property type="evidence" value="ECO:0007669"/>
    <property type="project" value="InterPro"/>
</dbReference>
<keyword evidence="4" id="KW-0804">Transcription</keyword>
<dbReference type="PANTHER" id="PTHR43133:SF46">
    <property type="entry name" value="RNA POLYMERASE SIGMA-70 FACTOR ECF SUBFAMILY"/>
    <property type="match status" value="1"/>
</dbReference>
<dbReference type="GO" id="GO:0003677">
    <property type="term" value="F:DNA binding"/>
    <property type="evidence" value="ECO:0007669"/>
    <property type="project" value="InterPro"/>
</dbReference>
<dbReference type="PANTHER" id="PTHR43133">
    <property type="entry name" value="RNA POLYMERASE ECF-TYPE SIGMA FACTO"/>
    <property type="match status" value="1"/>
</dbReference>
<dbReference type="InterPro" id="IPR013249">
    <property type="entry name" value="RNA_pol_sigma70_r4_t2"/>
</dbReference>
<dbReference type="InterPro" id="IPR036388">
    <property type="entry name" value="WH-like_DNA-bd_sf"/>
</dbReference>
<evidence type="ECO:0000313" key="6">
    <source>
        <dbReference type="EMBL" id="SHL61617.1"/>
    </source>
</evidence>
<dbReference type="NCBIfam" id="TIGR02985">
    <property type="entry name" value="Sig70_bacteroi1"/>
    <property type="match status" value="1"/>
</dbReference>
<evidence type="ECO:0000259" key="5">
    <source>
        <dbReference type="Pfam" id="PF08281"/>
    </source>
</evidence>
<dbReference type="Gene3D" id="1.10.10.10">
    <property type="entry name" value="Winged helix-like DNA-binding domain superfamily/Winged helix DNA-binding domain"/>
    <property type="match status" value="1"/>
</dbReference>
<dbReference type="InterPro" id="IPR014327">
    <property type="entry name" value="RNA_pol_sigma70_bacteroid"/>
</dbReference>